<keyword evidence="3" id="KW-0238">DNA-binding</keyword>
<dbReference type="AlphaFoldDB" id="A0A498S9N3"/>
<dbReference type="InterPro" id="IPR052470">
    <property type="entry name" value="ER_Stress-Reg_TF"/>
</dbReference>
<evidence type="ECO:0000256" key="3">
    <source>
        <dbReference type="ARBA" id="ARBA00023125"/>
    </source>
</evidence>
<dbReference type="PROSITE" id="PS50217">
    <property type="entry name" value="BZIP"/>
    <property type="match status" value="1"/>
</dbReference>
<dbReference type="PANTHER" id="PTHR46542">
    <property type="entry name" value="X-BOX BINDING PROTEIN 1"/>
    <property type="match status" value="1"/>
</dbReference>
<keyword evidence="7" id="KW-0175">Coiled coil</keyword>
<feature type="coiled-coil region" evidence="7">
    <location>
        <begin position="87"/>
        <end position="169"/>
    </location>
</feature>
<feature type="domain" description="BZIP" evidence="8">
    <location>
        <begin position="96"/>
        <end position="159"/>
    </location>
</feature>
<dbReference type="PANTHER" id="PTHR46542:SF1">
    <property type="entry name" value="X-BOX BINDING PROTEIN 1"/>
    <property type="match status" value="1"/>
</dbReference>
<dbReference type="CDD" id="cd14691">
    <property type="entry name" value="bZIP_XBP1"/>
    <property type="match status" value="1"/>
</dbReference>
<evidence type="ECO:0000313" key="10">
    <source>
        <dbReference type="EMBL" id="VBB26715.1"/>
    </source>
</evidence>
<evidence type="ECO:0000256" key="5">
    <source>
        <dbReference type="ARBA" id="ARBA00023242"/>
    </source>
</evidence>
<accession>A0A498S9N3</accession>
<dbReference type="InterPro" id="IPR004827">
    <property type="entry name" value="bZIP"/>
</dbReference>
<evidence type="ECO:0000256" key="4">
    <source>
        <dbReference type="ARBA" id="ARBA00023163"/>
    </source>
</evidence>
<dbReference type="SUPFAM" id="SSF57959">
    <property type="entry name" value="Leucine zipper domain"/>
    <property type="match status" value="1"/>
</dbReference>
<evidence type="ECO:0000256" key="2">
    <source>
        <dbReference type="ARBA" id="ARBA00023015"/>
    </source>
</evidence>
<dbReference type="Gene3D" id="1.20.5.170">
    <property type="match status" value="1"/>
</dbReference>
<name>A0A498S9N3_ACAVI</name>
<dbReference type="Proteomes" id="UP000276991">
    <property type="component" value="Unassembled WGS sequence"/>
</dbReference>
<reference evidence="10 11" key="1">
    <citation type="submission" date="2018-08" db="EMBL/GenBank/DDBJ databases">
        <authorList>
            <person name="Laetsch R D."/>
            <person name="Stevens L."/>
            <person name="Kumar S."/>
            <person name="Blaxter L. M."/>
        </authorList>
    </citation>
    <scope>NUCLEOTIDE SEQUENCE [LARGE SCALE GENOMIC DNA]</scope>
</reference>
<evidence type="ECO:0000313" key="11">
    <source>
        <dbReference type="Proteomes" id="UP000276991"/>
    </source>
</evidence>
<evidence type="ECO:0000313" key="9">
    <source>
        <dbReference type="EMBL" id="VBB25871.1"/>
    </source>
</evidence>
<dbReference type="SMART" id="SM00338">
    <property type="entry name" value="BRLZ"/>
    <property type="match status" value="1"/>
</dbReference>
<evidence type="ECO:0000256" key="6">
    <source>
        <dbReference type="ARBA" id="ARBA00040165"/>
    </source>
</evidence>
<evidence type="ECO:0000256" key="7">
    <source>
        <dbReference type="SAM" id="Coils"/>
    </source>
</evidence>
<evidence type="ECO:0000259" key="8">
    <source>
        <dbReference type="PROSITE" id="PS50217"/>
    </source>
</evidence>
<gene>
    <name evidence="10" type="ORF">NAV_LOCUS1545</name>
    <name evidence="9" type="ORF">NAV_LOCUS701</name>
</gene>
<dbReference type="OrthoDB" id="20960at2759"/>
<proteinExistence type="predicted"/>
<dbReference type="GO" id="GO:0000977">
    <property type="term" value="F:RNA polymerase II transcription regulatory region sequence-specific DNA binding"/>
    <property type="evidence" value="ECO:0007669"/>
    <property type="project" value="TreeGrafter"/>
</dbReference>
<dbReference type="EMBL" id="UPTC01000047">
    <property type="protein sequence ID" value="VBB25871.1"/>
    <property type="molecule type" value="Genomic_DNA"/>
</dbReference>
<dbReference type="STRING" id="6277.A0A498S9N3"/>
<dbReference type="GO" id="GO:0000981">
    <property type="term" value="F:DNA-binding transcription factor activity, RNA polymerase II-specific"/>
    <property type="evidence" value="ECO:0007669"/>
    <property type="project" value="TreeGrafter"/>
</dbReference>
<keyword evidence="11" id="KW-1185">Reference proteome</keyword>
<dbReference type="EMBL" id="UPTC01000136">
    <property type="protein sequence ID" value="VBB26715.1"/>
    <property type="molecule type" value="Genomic_DNA"/>
</dbReference>
<sequence length="432" mass="48637">MSVYILHPQTVTTPSYSSSLLKTRNVAAPILPRYCTARPLTMVERQSLRAVIPVQNVQRSEKATVLQQPIEELLGLGAPGEHPVRKRERLNHLTAEEKQNRRKLKNRVAAQTARDRKKYRASKLEEAVRMLILENGKLREENKCLKRTCEELKSHNVELQDLLNNNQEREGSCSETEYAIIVPWICRIHSRSPAEGTGDDAFIADFNAFLSSDEMQQIIGEICAADGTDSTLQGANGTALCFERFCSKILSETDDTVTTSDTAESNYPKSGNTRRMDCTTPNIIIAPEYLKSDPESSSCVDIGDDNAMKYMESSSIDFDLDDYEFKCKQSPDYPSFGASLNTSRDFISSPCPLTFLDDIKGENSDTSSPFISGNDPMFCVPHKWDCVYQVGIFKNVLLRPTIWEARRVFPEIVMRMELTRFADLKADPTLDA</sequence>
<keyword evidence="5" id="KW-0539">Nucleus</keyword>
<keyword evidence="2" id="KW-0805">Transcription regulation</keyword>
<dbReference type="GO" id="GO:0005634">
    <property type="term" value="C:nucleus"/>
    <property type="evidence" value="ECO:0007669"/>
    <property type="project" value="TreeGrafter"/>
</dbReference>
<evidence type="ECO:0000256" key="1">
    <source>
        <dbReference type="ARBA" id="ARBA00022843"/>
    </source>
</evidence>
<protein>
    <recommendedName>
        <fullName evidence="6">X-box-binding protein 1</fullName>
    </recommendedName>
</protein>
<dbReference type="PROSITE" id="PS00036">
    <property type="entry name" value="BZIP_BASIC"/>
    <property type="match status" value="1"/>
</dbReference>
<keyword evidence="4" id="KW-0804">Transcription</keyword>
<dbReference type="InterPro" id="IPR046347">
    <property type="entry name" value="bZIP_sf"/>
</dbReference>
<keyword evidence="1" id="KW-0832">Ubl conjugation</keyword>
<organism evidence="10 11">
    <name type="scientific">Acanthocheilonema viteae</name>
    <name type="common">Filarial nematode worm</name>
    <name type="synonym">Dipetalonema viteae</name>
    <dbReference type="NCBI Taxonomy" id="6277"/>
    <lineage>
        <taxon>Eukaryota</taxon>
        <taxon>Metazoa</taxon>
        <taxon>Ecdysozoa</taxon>
        <taxon>Nematoda</taxon>
        <taxon>Chromadorea</taxon>
        <taxon>Rhabditida</taxon>
        <taxon>Spirurina</taxon>
        <taxon>Spiruromorpha</taxon>
        <taxon>Filarioidea</taxon>
        <taxon>Onchocercidae</taxon>
        <taxon>Acanthocheilonema</taxon>
    </lineage>
</organism>
<dbReference type="Pfam" id="PF00170">
    <property type="entry name" value="bZIP_1"/>
    <property type="match status" value="1"/>
</dbReference>